<dbReference type="InterPro" id="IPR006127">
    <property type="entry name" value="ZnuA-like"/>
</dbReference>
<keyword evidence="6" id="KW-1185">Reference proteome</keyword>
<evidence type="ECO:0000313" key="6">
    <source>
        <dbReference type="Proteomes" id="UP000287352"/>
    </source>
</evidence>
<keyword evidence="2" id="KW-0813">Transport</keyword>
<dbReference type="Proteomes" id="UP000287352">
    <property type="component" value="Unassembled WGS sequence"/>
</dbReference>
<evidence type="ECO:0000256" key="2">
    <source>
        <dbReference type="ARBA" id="ARBA00022448"/>
    </source>
</evidence>
<organism evidence="5 6">
    <name type="scientific">Tengunoibacter tsumagoiensis</name>
    <dbReference type="NCBI Taxonomy" id="2014871"/>
    <lineage>
        <taxon>Bacteria</taxon>
        <taxon>Bacillati</taxon>
        <taxon>Chloroflexota</taxon>
        <taxon>Ktedonobacteria</taxon>
        <taxon>Ktedonobacterales</taxon>
        <taxon>Dictyobacteraceae</taxon>
        <taxon>Tengunoibacter</taxon>
    </lineage>
</organism>
<dbReference type="AlphaFoldDB" id="A0A402A5Q9"/>
<keyword evidence="4" id="KW-0732">Signal</keyword>
<dbReference type="PROSITE" id="PS51257">
    <property type="entry name" value="PROKAR_LIPOPROTEIN"/>
    <property type="match status" value="1"/>
</dbReference>
<dbReference type="InterPro" id="IPR050492">
    <property type="entry name" value="Bact_metal-bind_prot9"/>
</dbReference>
<dbReference type="GO" id="GO:0046872">
    <property type="term" value="F:metal ion binding"/>
    <property type="evidence" value="ECO:0007669"/>
    <property type="project" value="UniProtKB-KW"/>
</dbReference>
<dbReference type="OrthoDB" id="9810636at2"/>
<proteinExistence type="predicted"/>
<comment type="caution">
    <text evidence="5">The sequence shown here is derived from an EMBL/GenBank/DDBJ whole genome shotgun (WGS) entry which is preliminary data.</text>
</comment>
<evidence type="ECO:0000313" key="5">
    <source>
        <dbReference type="EMBL" id="GCE14419.1"/>
    </source>
</evidence>
<dbReference type="Pfam" id="PF01297">
    <property type="entry name" value="ZnuA"/>
    <property type="match status" value="1"/>
</dbReference>
<dbReference type="EMBL" id="BIFR01000002">
    <property type="protein sequence ID" value="GCE14419.1"/>
    <property type="molecule type" value="Genomic_DNA"/>
</dbReference>
<comment type="subcellular location">
    <subcellularLocation>
        <location evidence="1">Cell envelope</location>
    </subcellularLocation>
</comment>
<protein>
    <submittedName>
        <fullName evidence="5">ABC transporter substrate-binding protein</fullName>
    </submittedName>
</protein>
<reference evidence="6" key="1">
    <citation type="submission" date="2018-12" db="EMBL/GenBank/DDBJ databases">
        <title>Tengunoibacter tsumagoiensis gen. nov., sp. nov., Dictyobacter kobayashii sp. nov., D. alpinus sp. nov., and D. joshuensis sp. nov. and description of Dictyobacteraceae fam. nov. within the order Ktedonobacterales isolated from Tengu-no-mugimeshi.</title>
        <authorList>
            <person name="Wang C.M."/>
            <person name="Zheng Y."/>
            <person name="Sakai Y."/>
            <person name="Toyoda A."/>
            <person name="Minakuchi Y."/>
            <person name="Abe K."/>
            <person name="Yokota A."/>
            <person name="Yabe S."/>
        </authorList>
    </citation>
    <scope>NUCLEOTIDE SEQUENCE [LARGE SCALE GENOMIC DNA]</scope>
    <source>
        <strain evidence="6">Uno3</strain>
    </source>
</reference>
<name>A0A402A5Q9_9CHLR</name>
<dbReference type="PANTHER" id="PTHR42953">
    <property type="entry name" value="HIGH-AFFINITY ZINC UPTAKE SYSTEM PROTEIN ZNUA-RELATED"/>
    <property type="match status" value="1"/>
</dbReference>
<sequence>MPWLKNVLFVLVGMAVLGSMLGACGPASSSASSGIKVVAAENFYGDIVKQLGGAHVSVTSILSDPNVDPHEFESNFNNAKAVGNARLIVANGGGYDNWIDKLLSSAPKAERSVIKGSDLALPQKLPDNEHIWYDVDNMDVIAEKVTEQLITLDPAHTSDFSTNLQTFKQSLQAIHQKMDEIKARYAGTPIGLTETIYLYQAQPMGLKIMTPFAFEKAMAEGNDPPADSVVTTDNQVKQKQIKVLIYNVQTTSNVTTKLQDDAKAQHLPVVAVSETMPTTKTYQTWMLDQLNALEAALAK</sequence>
<dbReference type="GO" id="GO:0030001">
    <property type="term" value="P:metal ion transport"/>
    <property type="evidence" value="ECO:0007669"/>
    <property type="project" value="InterPro"/>
</dbReference>
<dbReference type="PANTHER" id="PTHR42953:SF1">
    <property type="entry name" value="METAL-BINDING PROTEIN HI_0362-RELATED"/>
    <property type="match status" value="1"/>
</dbReference>
<evidence type="ECO:0000256" key="4">
    <source>
        <dbReference type="ARBA" id="ARBA00022729"/>
    </source>
</evidence>
<evidence type="ECO:0000256" key="3">
    <source>
        <dbReference type="ARBA" id="ARBA00022723"/>
    </source>
</evidence>
<evidence type="ECO:0000256" key="1">
    <source>
        <dbReference type="ARBA" id="ARBA00004196"/>
    </source>
</evidence>
<dbReference type="RefSeq" id="WP_126581998.1">
    <property type="nucleotide sequence ID" value="NZ_BIFR01000002.1"/>
</dbReference>
<dbReference type="SUPFAM" id="SSF53807">
    <property type="entry name" value="Helical backbone' metal receptor"/>
    <property type="match status" value="1"/>
</dbReference>
<keyword evidence="3" id="KW-0479">Metal-binding</keyword>
<dbReference type="GO" id="GO:0030313">
    <property type="term" value="C:cell envelope"/>
    <property type="evidence" value="ECO:0007669"/>
    <property type="project" value="UniProtKB-SubCell"/>
</dbReference>
<dbReference type="Gene3D" id="3.40.50.1980">
    <property type="entry name" value="Nitrogenase molybdenum iron protein domain"/>
    <property type="match status" value="2"/>
</dbReference>
<accession>A0A402A5Q9</accession>
<gene>
    <name evidence="5" type="ORF">KTT_42780</name>
</gene>